<accession>A0AAE0B530</accession>
<reference evidence="1" key="1">
    <citation type="journal article" date="2023" name="Plant J.">
        <title>Genome sequences and population genomics provide insights into the demographic history, inbreeding, and mutation load of two 'living fossil' tree species of Dipteronia.</title>
        <authorList>
            <person name="Feng Y."/>
            <person name="Comes H.P."/>
            <person name="Chen J."/>
            <person name="Zhu S."/>
            <person name="Lu R."/>
            <person name="Zhang X."/>
            <person name="Li P."/>
            <person name="Qiu J."/>
            <person name="Olsen K.M."/>
            <person name="Qiu Y."/>
        </authorList>
    </citation>
    <scope>NUCLEOTIDE SEQUENCE</scope>
    <source>
        <strain evidence="1">NBL</strain>
    </source>
</reference>
<organism evidence="1 2">
    <name type="scientific">Dipteronia sinensis</name>
    <dbReference type="NCBI Taxonomy" id="43782"/>
    <lineage>
        <taxon>Eukaryota</taxon>
        <taxon>Viridiplantae</taxon>
        <taxon>Streptophyta</taxon>
        <taxon>Embryophyta</taxon>
        <taxon>Tracheophyta</taxon>
        <taxon>Spermatophyta</taxon>
        <taxon>Magnoliopsida</taxon>
        <taxon>eudicotyledons</taxon>
        <taxon>Gunneridae</taxon>
        <taxon>Pentapetalae</taxon>
        <taxon>rosids</taxon>
        <taxon>malvids</taxon>
        <taxon>Sapindales</taxon>
        <taxon>Sapindaceae</taxon>
        <taxon>Hippocastanoideae</taxon>
        <taxon>Acereae</taxon>
        <taxon>Dipteronia</taxon>
    </lineage>
</organism>
<evidence type="ECO:0000313" key="2">
    <source>
        <dbReference type="Proteomes" id="UP001281410"/>
    </source>
</evidence>
<dbReference type="EMBL" id="JANJYJ010000001">
    <property type="protein sequence ID" value="KAK3229445.1"/>
    <property type="molecule type" value="Genomic_DNA"/>
</dbReference>
<protein>
    <submittedName>
        <fullName evidence="1">Uncharacterized protein</fullName>
    </submittedName>
</protein>
<dbReference type="AlphaFoldDB" id="A0AAE0B530"/>
<keyword evidence="2" id="KW-1185">Reference proteome</keyword>
<gene>
    <name evidence="1" type="ORF">Dsin_001326</name>
</gene>
<comment type="caution">
    <text evidence="1">The sequence shown here is derived from an EMBL/GenBank/DDBJ whole genome shotgun (WGS) entry which is preliminary data.</text>
</comment>
<proteinExistence type="predicted"/>
<evidence type="ECO:0000313" key="1">
    <source>
        <dbReference type="EMBL" id="KAK3229445.1"/>
    </source>
</evidence>
<sequence length="131" mass="15515">MSSFHYLETQLWKLQVRKETVQQSVVEATRQGDEIFQCVRDWLDRVHNILDEASMVVQENEQANFKCSIGLCPNLKKRYQHTRKATNKVEAVARLYEEGKFDRLPYRSIPKKTWIPSNVYFGGFTKWIEQS</sequence>
<name>A0AAE0B530_9ROSI</name>
<dbReference type="Proteomes" id="UP001281410">
    <property type="component" value="Unassembled WGS sequence"/>
</dbReference>